<keyword evidence="1" id="KW-0403">Intermediate filament</keyword>
<organism evidence="6 7">
    <name type="scientific">Saccoglossus kowalevskii</name>
    <name type="common">Acorn worm</name>
    <dbReference type="NCBI Taxonomy" id="10224"/>
    <lineage>
        <taxon>Eukaryota</taxon>
        <taxon>Metazoa</taxon>
        <taxon>Hemichordata</taxon>
        <taxon>Enteropneusta</taxon>
        <taxon>Harrimaniidae</taxon>
        <taxon>Saccoglossus</taxon>
    </lineage>
</organism>
<evidence type="ECO:0000313" key="6">
    <source>
        <dbReference type="Proteomes" id="UP000694865"/>
    </source>
</evidence>
<dbReference type="GeneID" id="102807926"/>
<feature type="compositionally biased region" description="Polar residues" evidence="4">
    <location>
        <begin position="164"/>
        <end position="178"/>
    </location>
</feature>
<feature type="coiled-coil region" evidence="3">
    <location>
        <begin position="242"/>
        <end position="273"/>
    </location>
</feature>
<keyword evidence="2 3" id="KW-0175">Coiled coil</keyword>
<keyword evidence="6" id="KW-1185">Reference proteome</keyword>
<evidence type="ECO:0000256" key="2">
    <source>
        <dbReference type="ARBA" id="ARBA00023054"/>
    </source>
</evidence>
<dbReference type="InterPro" id="IPR039008">
    <property type="entry name" value="IF_rod_dom"/>
</dbReference>
<dbReference type="Proteomes" id="UP000694865">
    <property type="component" value="Unplaced"/>
</dbReference>
<evidence type="ECO:0000256" key="1">
    <source>
        <dbReference type="ARBA" id="ARBA00022754"/>
    </source>
</evidence>
<feature type="compositionally biased region" description="Basic and acidic residues" evidence="4">
    <location>
        <begin position="184"/>
        <end position="201"/>
    </location>
</feature>
<evidence type="ECO:0000259" key="5">
    <source>
        <dbReference type="Pfam" id="PF00038"/>
    </source>
</evidence>
<dbReference type="RefSeq" id="XP_006825665.1">
    <property type="nucleotide sequence ID" value="XM_006825602.1"/>
</dbReference>
<proteinExistence type="predicted"/>
<evidence type="ECO:0000313" key="7">
    <source>
        <dbReference type="RefSeq" id="XP_006825665.1"/>
    </source>
</evidence>
<reference evidence="7" key="1">
    <citation type="submission" date="2025-08" db="UniProtKB">
        <authorList>
            <consortium name="RefSeq"/>
        </authorList>
    </citation>
    <scope>IDENTIFICATION</scope>
    <source>
        <tissue evidence="7">Testes</tissue>
    </source>
</reference>
<evidence type="ECO:0000256" key="3">
    <source>
        <dbReference type="SAM" id="Coils"/>
    </source>
</evidence>
<feature type="domain" description="IF rod" evidence="5">
    <location>
        <begin position="213"/>
        <end position="366"/>
    </location>
</feature>
<accession>A0ABM0N074</accession>
<feature type="compositionally biased region" description="Polar residues" evidence="4">
    <location>
        <begin position="138"/>
        <end position="151"/>
    </location>
</feature>
<evidence type="ECO:0000256" key="4">
    <source>
        <dbReference type="SAM" id="MobiDB-lite"/>
    </source>
</evidence>
<name>A0ABM0N074_SACKO</name>
<protein>
    <submittedName>
        <fullName evidence="7">Lamin-B1-like</fullName>
    </submittedName>
</protein>
<dbReference type="Pfam" id="PF00038">
    <property type="entry name" value="Filament"/>
    <property type="match status" value="1"/>
</dbReference>
<sequence>MAGLRKREANKDFDTSITSPLRNTRLTSLEEEHCRLCSLLVSTVTSSGTSRVETRKSYPFFKVKKEGEDLYVRLEAILGFELIPMSQENDDRICSGCYRKIPRIEDALDTIERWKGNVFKEYKKRNVLEEGVSGSNNIDDFFQDNSQQNATPGRVPKRLKRRTTSLPTRTKKSLSSDFADSESEQSHDFRDMFEPGEDRPENTNITVKDGANKRMSTEEVIELKALLHEWDKRYEEKFSINKEEITQEYQQQIHNLQKLVEESQNKISSAEYEMQMSRCNIEELQSHISLIQEEMFLKEEENKTLRTTRDRLMEEIEKNAMFFEEKEAEVAEWKEQYELQLKRYEDVAFDLAVIGPEMKQYRAILDIAESEIYLDDDLFPEPQIDPSVRTRVPIHDA</sequence>
<gene>
    <name evidence="7" type="primary">LOC102807926</name>
</gene>
<feature type="region of interest" description="Disordered" evidence="4">
    <location>
        <begin position="138"/>
        <end position="211"/>
    </location>
</feature>